<dbReference type="GO" id="GO:0032040">
    <property type="term" value="C:small-subunit processome"/>
    <property type="evidence" value="ECO:0007669"/>
    <property type="project" value="TreeGrafter"/>
</dbReference>
<proteinExistence type="inferred from homology"/>
<evidence type="ECO:0000259" key="6">
    <source>
        <dbReference type="Pfam" id="PF08640"/>
    </source>
</evidence>
<dbReference type="PANTHER" id="PTHR23271">
    <property type="entry name" value="HEPATOCELLULAR CARCINOMA-ASSOCIATED ANTIGEN 66"/>
    <property type="match status" value="1"/>
</dbReference>
<keyword evidence="4" id="KW-0677">Repeat</keyword>
<evidence type="ECO:0000313" key="8">
    <source>
        <dbReference type="Proteomes" id="UP000308549"/>
    </source>
</evidence>
<dbReference type="Pfam" id="PF08640">
    <property type="entry name" value="U3_assoc_6"/>
    <property type="match status" value="1"/>
</dbReference>
<dbReference type="EMBL" id="NAJL01000006">
    <property type="protein sequence ID" value="TKA32166.1"/>
    <property type="molecule type" value="Genomic_DNA"/>
</dbReference>
<dbReference type="InterPro" id="IPR055347">
    <property type="entry name" value="UTP6_N"/>
</dbReference>
<dbReference type="GO" id="GO:0030515">
    <property type="term" value="F:snoRNA binding"/>
    <property type="evidence" value="ECO:0007669"/>
    <property type="project" value="InterPro"/>
</dbReference>
<protein>
    <recommendedName>
        <fullName evidence="6">U3 small nucleolar RNA-associated protein 6 N-terminal domain-containing protein</fullName>
    </recommendedName>
</protein>
<keyword evidence="8" id="KW-1185">Reference proteome</keyword>
<evidence type="ECO:0000256" key="3">
    <source>
        <dbReference type="ARBA" id="ARBA00022552"/>
    </source>
</evidence>
<dbReference type="InterPro" id="IPR003107">
    <property type="entry name" value="HAT"/>
</dbReference>
<comment type="caution">
    <text evidence="7">The sequence shown here is derived from an EMBL/GenBank/DDBJ whole genome shotgun (WGS) entry which is preliminary data.</text>
</comment>
<dbReference type="InterPro" id="IPR011990">
    <property type="entry name" value="TPR-like_helical_dom_sf"/>
</dbReference>
<dbReference type="PANTHER" id="PTHR23271:SF1">
    <property type="entry name" value="U3 SMALL NUCLEOLAR RNA-ASSOCIATED PROTEIN 6 HOMOLOG"/>
    <property type="match status" value="1"/>
</dbReference>
<dbReference type="Proteomes" id="UP000308549">
    <property type="component" value="Unassembled WGS sequence"/>
</dbReference>
<evidence type="ECO:0000256" key="1">
    <source>
        <dbReference type="ARBA" id="ARBA00004604"/>
    </source>
</evidence>
<dbReference type="SUPFAM" id="SSF48452">
    <property type="entry name" value="TPR-like"/>
    <property type="match status" value="1"/>
</dbReference>
<name>A0A4U0UCC2_9PEZI</name>
<gene>
    <name evidence="7" type="ORF">B0A50_01414</name>
</gene>
<comment type="similarity">
    <text evidence="2">Belongs to the UTP6 family.</text>
</comment>
<keyword evidence="3" id="KW-0698">rRNA processing</keyword>
<organism evidence="7 8">
    <name type="scientific">Salinomyces thailandicus</name>
    <dbReference type="NCBI Taxonomy" id="706561"/>
    <lineage>
        <taxon>Eukaryota</taxon>
        <taxon>Fungi</taxon>
        <taxon>Dikarya</taxon>
        <taxon>Ascomycota</taxon>
        <taxon>Pezizomycotina</taxon>
        <taxon>Dothideomycetes</taxon>
        <taxon>Dothideomycetidae</taxon>
        <taxon>Mycosphaerellales</taxon>
        <taxon>Teratosphaeriaceae</taxon>
        <taxon>Salinomyces</taxon>
    </lineage>
</organism>
<evidence type="ECO:0000256" key="2">
    <source>
        <dbReference type="ARBA" id="ARBA00010734"/>
    </source>
</evidence>
<dbReference type="GO" id="GO:0034388">
    <property type="term" value="C:Pwp2p-containing subcomplex of 90S preribosome"/>
    <property type="evidence" value="ECO:0007669"/>
    <property type="project" value="TreeGrafter"/>
</dbReference>
<dbReference type="SMART" id="SM00386">
    <property type="entry name" value="HAT"/>
    <property type="match status" value="2"/>
</dbReference>
<evidence type="ECO:0000256" key="4">
    <source>
        <dbReference type="ARBA" id="ARBA00022737"/>
    </source>
</evidence>
<sequence>MAGASDKARFYLEQYVPELQEYERKQIFNRDEISAIAAKRSDFEHILNGRGSKPSDYARYATYEINLDSLRKKRCKRLGIKGTKGYSGQRTVFFIMDRGTKKFPGDMSLWMQYIQFCQHEKANKKLAKVFTSVLRLKPRDWGLWVVAAKWYAEQQGDMTTARSYMQRGLRFCKDKRELWLEYCKLEMVYLAKLAARRKILGLDEEKKAPEEVQEDENMISLPTVTAADINPDASKGVEEVNEDALKRLANAPAFTGAIPLAIFDAAMKEFKGSPEVAEAFFELIATFDSVPCTAQVLQHIMVHLQSALPSSAETTICEARLHLLGVDGVSAEFPAALSKALARVKSGLASLPETQTKALSEKAILTLLPYLESQEGLDEDVKTVLVASLHHYLRLAAASPLRLKSKAVKALVESSENSGRLAVYEMLQIYQEAKAPT</sequence>
<evidence type="ECO:0000313" key="7">
    <source>
        <dbReference type="EMBL" id="TKA32166.1"/>
    </source>
</evidence>
<accession>A0A4U0UCC2</accession>
<dbReference type="InterPro" id="IPR013949">
    <property type="entry name" value="Utp6"/>
</dbReference>
<dbReference type="OrthoDB" id="28112at2759"/>
<dbReference type="AlphaFoldDB" id="A0A4U0UCC2"/>
<feature type="domain" description="U3 small nucleolar RNA-associated protein 6 N-terminal" evidence="6">
    <location>
        <begin position="12"/>
        <end position="83"/>
    </location>
</feature>
<dbReference type="Gene3D" id="1.25.40.10">
    <property type="entry name" value="Tetratricopeptide repeat domain"/>
    <property type="match status" value="1"/>
</dbReference>
<dbReference type="GO" id="GO:0000462">
    <property type="term" value="P:maturation of SSU-rRNA from tricistronic rRNA transcript (SSU-rRNA, 5.8S rRNA, LSU-rRNA)"/>
    <property type="evidence" value="ECO:0007669"/>
    <property type="project" value="InterPro"/>
</dbReference>
<comment type="subcellular location">
    <subcellularLocation>
        <location evidence="1">Nucleus</location>
        <location evidence="1">Nucleolus</location>
    </subcellularLocation>
</comment>
<evidence type="ECO:0000256" key="5">
    <source>
        <dbReference type="ARBA" id="ARBA00023242"/>
    </source>
</evidence>
<reference evidence="7 8" key="1">
    <citation type="submission" date="2017-03" db="EMBL/GenBank/DDBJ databases">
        <title>Genomes of endolithic fungi from Antarctica.</title>
        <authorList>
            <person name="Coleine C."/>
            <person name="Masonjones S."/>
            <person name="Stajich J.E."/>
        </authorList>
    </citation>
    <scope>NUCLEOTIDE SEQUENCE [LARGE SCALE GENOMIC DNA]</scope>
    <source>
        <strain evidence="7 8">CCFEE 6315</strain>
    </source>
</reference>
<keyword evidence="5" id="KW-0539">Nucleus</keyword>